<name>A0ABP8CTF9_9ACTN</name>
<sequence length="67" mass="6577">MGPEHGACRLLVRVAELLMSMSGCAGSQPLPADLSPAQYLAGVGAALFLGRAGAAAQAVGERQAGGP</sequence>
<evidence type="ECO:0000313" key="1">
    <source>
        <dbReference type="EMBL" id="GAA4243082.1"/>
    </source>
</evidence>
<dbReference type="EMBL" id="BAABAT010000001">
    <property type="protein sequence ID" value="GAA4243082.1"/>
    <property type="molecule type" value="Genomic_DNA"/>
</dbReference>
<keyword evidence="2" id="KW-1185">Reference proteome</keyword>
<evidence type="ECO:0000313" key="2">
    <source>
        <dbReference type="Proteomes" id="UP001500620"/>
    </source>
</evidence>
<reference evidence="2" key="1">
    <citation type="journal article" date="2019" name="Int. J. Syst. Evol. Microbiol.">
        <title>The Global Catalogue of Microorganisms (GCM) 10K type strain sequencing project: providing services to taxonomists for standard genome sequencing and annotation.</title>
        <authorList>
            <consortium name="The Broad Institute Genomics Platform"/>
            <consortium name="The Broad Institute Genome Sequencing Center for Infectious Disease"/>
            <person name="Wu L."/>
            <person name="Ma J."/>
        </authorList>
    </citation>
    <scope>NUCLEOTIDE SEQUENCE [LARGE SCALE GENOMIC DNA]</scope>
    <source>
        <strain evidence="2">JCM 17441</strain>
    </source>
</reference>
<dbReference type="Proteomes" id="UP001500620">
    <property type="component" value="Unassembled WGS sequence"/>
</dbReference>
<proteinExistence type="predicted"/>
<organism evidence="1 2">
    <name type="scientific">Dactylosporangium darangshiense</name>
    <dbReference type="NCBI Taxonomy" id="579108"/>
    <lineage>
        <taxon>Bacteria</taxon>
        <taxon>Bacillati</taxon>
        <taxon>Actinomycetota</taxon>
        <taxon>Actinomycetes</taxon>
        <taxon>Micromonosporales</taxon>
        <taxon>Micromonosporaceae</taxon>
        <taxon>Dactylosporangium</taxon>
    </lineage>
</organism>
<protein>
    <submittedName>
        <fullName evidence="1">Uncharacterized protein</fullName>
    </submittedName>
</protein>
<gene>
    <name evidence="1" type="ORF">GCM10022255_000650</name>
</gene>
<accession>A0ABP8CTF9</accession>
<comment type="caution">
    <text evidence="1">The sequence shown here is derived from an EMBL/GenBank/DDBJ whole genome shotgun (WGS) entry which is preliminary data.</text>
</comment>